<dbReference type="Gene3D" id="3.10.620.30">
    <property type="match status" value="1"/>
</dbReference>
<dbReference type="Proteomes" id="UP001246576">
    <property type="component" value="Unassembled WGS sequence"/>
</dbReference>
<keyword evidence="3" id="KW-0732">Signal</keyword>
<dbReference type="PANTHER" id="PTHR44858:SF1">
    <property type="entry name" value="UDP-N-ACETYLGLUCOSAMINE--PEPTIDE N-ACETYLGLUCOSAMINYLTRANSFERASE SPINDLY-RELATED"/>
    <property type="match status" value="1"/>
</dbReference>
<keyword evidence="2" id="KW-0802">TPR repeat</keyword>
<feature type="chain" id="PRO_5045174500" evidence="3">
    <location>
        <begin position="24"/>
        <end position="946"/>
    </location>
</feature>
<protein>
    <submittedName>
        <fullName evidence="6">DUF3857 domain-containing protein</fullName>
    </submittedName>
</protein>
<evidence type="ECO:0000259" key="5">
    <source>
        <dbReference type="Pfam" id="PF12969"/>
    </source>
</evidence>
<dbReference type="SUPFAM" id="SSF54001">
    <property type="entry name" value="Cysteine proteinases"/>
    <property type="match status" value="1"/>
</dbReference>
<dbReference type="InterPro" id="IPR024618">
    <property type="entry name" value="DUF3857"/>
</dbReference>
<evidence type="ECO:0000256" key="3">
    <source>
        <dbReference type="SAM" id="SignalP"/>
    </source>
</evidence>
<dbReference type="InterPro" id="IPR050498">
    <property type="entry name" value="Ycf3"/>
</dbReference>
<feature type="signal peptide" evidence="3">
    <location>
        <begin position="1"/>
        <end position="23"/>
    </location>
</feature>
<evidence type="ECO:0000313" key="7">
    <source>
        <dbReference type="Proteomes" id="UP001246576"/>
    </source>
</evidence>
<dbReference type="Gene3D" id="1.25.40.10">
    <property type="entry name" value="Tetratricopeptide repeat domain"/>
    <property type="match status" value="1"/>
</dbReference>
<dbReference type="SUPFAM" id="SSF48452">
    <property type="entry name" value="TPR-like"/>
    <property type="match status" value="1"/>
</dbReference>
<gene>
    <name evidence="6" type="ORF">RI048_15990</name>
</gene>
<sequence>MRFVSPRGLLATLLCSLSFVVHAQLPAAPGAAATESTEAPSLPVREIQVASEAFTRGDKIPSWVEPIEVPATRRTEAIVMRLWDTQFRADSQPVFYVNRAAQINDSSALASAGQLIIDFVPQYQKMHLHSLRVLRGKEVLDHTSRVQVRFLQRELGMENGVFSGSVQAVMLVPDLRVGDTVQYAYSVEGTNPVFGSTYANEAGWDWPIPVELRSVILSHPVGQRVDWKMVGEIGNTDIRPDISQAAGWRKLRFTERGIRIEEPDRWVPADFSLRRLQFTSWDSWNSVARWADGLFPPAPVPAALQARLEQWKKLPTDEQRAVAALRWVQDEIRYFSVSMGESSHRPHPPADVVRDRYGDCKDKTYLLVTLLRAMGMNAVPILTSLAEPRTVARYLPSPLVFDHVLVRLRLDGADYYLDPTMQGQSGSLSKQGSGVEGAAILAVASETTALESMHWTDAVARNTAILDEVIEIPALDADGTLSATWTWVGSDAETMRVVSRSLPEERLRKFALGGYERRYPGIDLVAVPVLEDDAANNRVIARARFKLPKPAKAYPDGWVVKYGASIMQGIYDLPRNFKRSYPAKVSRAPYRLRYTLRMVWPSNVSMMRDPLERNLRNEFFTYSTKRVFRGNVLQVERSLEVLKDTVTPDELLALNSALQQLDSITAQGEFVEREAIKTSGFMGMGGSTLKDTVRRRLQEELAAYDRVIAAGRLRGNDLVEALCRRAEVRAEMDEPAKGMADAEEAVRQGPSNPRAWECRGHVARDSRDFARSIPDYTRALTLGGNEGSLYQSRGISRFFMGKYQEALADFTQSVLISKDDAESHHYVLLWQGLAARRTGQPPSAELLQAARGKGSDDVWPNPLLALVAGSLGEDGVLQAAQRKQGDDKDMALTEAWFFIGQMRLASGNVPAAREAFENARKPGVSVYLEYQAAGWELARLEQAASK</sequence>
<dbReference type="InterPro" id="IPR011990">
    <property type="entry name" value="TPR-like_helical_dom_sf"/>
</dbReference>
<dbReference type="InterPro" id="IPR002931">
    <property type="entry name" value="Transglutaminase-like"/>
</dbReference>
<comment type="caution">
    <text evidence="6">The sequence shown here is derived from an EMBL/GenBank/DDBJ whole genome shotgun (WGS) entry which is preliminary data.</text>
</comment>
<evidence type="ECO:0000256" key="1">
    <source>
        <dbReference type="ARBA" id="ARBA00022737"/>
    </source>
</evidence>
<dbReference type="Gene3D" id="2.60.40.3140">
    <property type="match status" value="1"/>
</dbReference>
<evidence type="ECO:0000256" key="2">
    <source>
        <dbReference type="ARBA" id="ARBA00022803"/>
    </source>
</evidence>
<accession>A0ABU2ENI8</accession>
<organism evidence="6 7">
    <name type="scientific">Herbaspirillum huttiense subsp. lycopersici</name>
    <dbReference type="NCBI Taxonomy" id="3074428"/>
    <lineage>
        <taxon>Bacteria</taxon>
        <taxon>Pseudomonadati</taxon>
        <taxon>Pseudomonadota</taxon>
        <taxon>Betaproteobacteria</taxon>
        <taxon>Burkholderiales</taxon>
        <taxon>Oxalobacteraceae</taxon>
        <taxon>Herbaspirillum</taxon>
    </lineage>
</organism>
<dbReference type="EMBL" id="JAVLSJ010000008">
    <property type="protein sequence ID" value="MDR9849734.1"/>
    <property type="molecule type" value="Genomic_DNA"/>
</dbReference>
<evidence type="ECO:0000313" key="6">
    <source>
        <dbReference type="EMBL" id="MDR9849734.1"/>
    </source>
</evidence>
<keyword evidence="1" id="KW-0677">Repeat</keyword>
<feature type="domain" description="DUF3857" evidence="5">
    <location>
        <begin position="92"/>
        <end position="254"/>
    </location>
</feature>
<dbReference type="Pfam" id="PF12969">
    <property type="entry name" value="DUF3857"/>
    <property type="match status" value="1"/>
</dbReference>
<proteinExistence type="predicted"/>
<dbReference type="Pfam" id="PF01841">
    <property type="entry name" value="Transglut_core"/>
    <property type="match status" value="1"/>
</dbReference>
<dbReference type="SMART" id="SM00028">
    <property type="entry name" value="TPR"/>
    <property type="match status" value="4"/>
</dbReference>
<dbReference type="InterPro" id="IPR019734">
    <property type="entry name" value="TPR_rpt"/>
</dbReference>
<dbReference type="InterPro" id="IPR038765">
    <property type="entry name" value="Papain-like_cys_pep_sf"/>
</dbReference>
<dbReference type="RefSeq" id="WP_310840391.1">
    <property type="nucleotide sequence ID" value="NZ_JAVLSJ010000008.1"/>
</dbReference>
<keyword evidence="7" id="KW-1185">Reference proteome</keyword>
<dbReference type="PANTHER" id="PTHR44858">
    <property type="entry name" value="TETRATRICOPEPTIDE REPEAT PROTEIN 6"/>
    <property type="match status" value="1"/>
</dbReference>
<evidence type="ECO:0000259" key="4">
    <source>
        <dbReference type="Pfam" id="PF01841"/>
    </source>
</evidence>
<name>A0ABU2ENI8_9BURK</name>
<reference evidence="6" key="1">
    <citation type="submission" date="2023-09" db="EMBL/GenBank/DDBJ databases">
        <title>Description of first Herbaspirillum huttiense subsp. nephrolepsisexaltata and Herbaspirillum huttiense subsp. lycopersicon.</title>
        <authorList>
            <person name="Poudel M."/>
            <person name="Sharma A."/>
            <person name="Goss E."/>
            <person name="Tapia J.H."/>
            <person name="Harmon C.M."/>
            <person name="Jones J.B."/>
        </authorList>
    </citation>
    <scope>NUCLEOTIDE SEQUENCE</scope>
    <source>
        <strain evidence="6">SE1</strain>
    </source>
</reference>
<feature type="domain" description="Transglutaminase-like" evidence="4">
    <location>
        <begin position="313"/>
        <end position="388"/>
    </location>
</feature>
<dbReference type="Pfam" id="PF13432">
    <property type="entry name" value="TPR_16"/>
    <property type="match status" value="1"/>
</dbReference>